<dbReference type="EMBL" id="CP050472">
    <property type="protein sequence ID" value="UTZ35006.1"/>
    <property type="molecule type" value="Genomic_DNA"/>
</dbReference>
<accession>A0ABY5IM77</accession>
<name>A0ABY5IM77_9VIBR</name>
<evidence type="ECO:0000313" key="3">
    <source>
        <dbReference type="EMBL" id="UTZ35006.1"/>
    </source>
</evidence>
<evidence type="ECO:0000256" key="1">
    <source>
        <dbReference type="SAM" id="MobiDB-lite"/>
    </source>
</evidence>
<keyword evidence="4" id="KW-1185">Reference proteome</keyword>
<feature type="region of interest" description="Disordered" evidence="1">
    <location>
        <begin position="1"/>
        <end position="30"/>
    </location>
</feature>
<keyword evidence="2" id="KW-0614">Plasmid</keyword>
<gene>
    <name evidence="2" type="ORF">HB762_26210</name>
    <name evidence="3" type="ORF">HB762_27465</name>
</gene>
<evidence type="ECO:0000313" key="2">
    <source>
        <dbReference type="EMBL" id="UTZ34757.1"/>
    </source>
</evidence>
<protein>
    <submittedName>
        <fullName evidence="2">Uncharacterized protein</fullName>
    </submittedName>
</protein>
<evidence type="ECO:0000313" key="4">
    <source>
        <dbReference type="Proteomes" id="UP001059912"/>
    </source>
</evidence>
<organism evidence="2 4">
    <name type="scientific">Vibrio campbellii</name>
    <dbReference type="NCBI Taxonomy" id="680"/>
    <lineage>
        <taxon>Bacteria</taxon>
        <taxon>Pseudomonadati</taxon>
        <taxon>Pseudomonadota</taxon>
        <taxon>Gammaproteobacteria</taxon>
        <taxon>Vibrionales</taxon>
        <taxon>Vibrionaceae</taxon>
        <taxon>Vibrio</taxon>
    </lineage>
</organism>
<dbReference type="Proteomes" id="UP001059912">
    <property type="component" value="Plasmid unnamed1"/>
</dbReference>
<dbReference type="EMBL" id="CP050472">
    <property type="protein sequence ID" value="UTZ34757.1"/>
    <property type="molecule type" value="Genomic_DNA"/>
</dbReference>
<proteinExistence type="predicted"/>
<reference evidence="2" key="1">
    <citation type="submission" date="2020-03" db="EMBL/GenBank/DDBJ databases">
        <title>Five strains of Vibrio campbellii isolated from Mariana Trench.</title>
        <authorList>
            <person name="Liang J."/>
            <person name="Zhang X.-H."/>
        </authorList>
    </citation>
    <scope>NUCLEOTIDE SEQUENCE</scope>
    <source>
        <strain evidence="2">LJC013</strain>
        <plasmid evidence="2">unnamed1</plasmid>
    </source>
</reference>
<sequence>MRSSTSNKPCSHPYQRLVTLEKSTRALHKA</sequence>
<geneLocation type="plasmid" evidence="2 4">
    <name>unnamed1</name>
</geneLocation>